<dbReference type="Gene3D" id="3.40.50.300">
    <property type="entry name" value="P-loop containing nucleotide triphosphate hydrolases"/>
    <property type="match status" value="1"/>
</dbReference>
<evidence type="ECO:0000313" key="2">
    <source>
        <dbReference type="Proteomes" id="UP001153365"/>
    </source>
</evidence>
<reference evidence="1" key="1">
    <citation type="submission" date="2022-06" db="EMBL/GenBank/DDBJ databases">
        <authorList>
            <consortium name="SYNGENTA / RWTH Aachen University"/>
        </authorList>
    </citation>
    <scope>NUCLEOTIDE SEQUENCE</scope>
</reference>
<dbReference type="PANTHER" id="PTHR10799">
    <property type="entry name" value="SNF2/RAD54 HELICASE FAMILY"/>
    <property type="match status" value="1"/>
</dbReference>
<dbReference type="InterPro" id="IPR027417">
    <property type="entry name" value="P-loop_NTPase"/>
</dbReference>
<accession>A0AAV0BBN1</accession>
<keyword evidence="2" id="KW-1185">Reference proteome</keyword>
<proteinExistence type="predicted"/>
<dbReference type="SUPFAM" id="SSF52540">
    <property type="entry name" value="P-loop containing nucleoside triphosphate hydrolases"/>
    <property type="match status" value="1"/>
</dbReference>
<dbReference type="Gene3D" id="3.40.50.10810">
    <property type="entry name" value="Tandem AAA-ATPase domain"/>
    <property type="match status" value="1"/>
</dbReference>
<protein>
    <submittedName>
        <fullName evidence="1">Uncharacterized protein</fullName>
    </submittedName>
</protein>
<organism evidence="1 2">
    <name type="scientific">Phakopsora pachyrhizi</name>
    <name type="common">Asian soybean rust disease fungus</name>
    <dbReference type="NCBI Taxonomy" id="170000"/>
    <lineage>
        <taxon>Eukaryota</taxon>
        <taxon>Fungi</taxon>
        <taxon>Dikarya</taxon>
        <taxon>Basidiomycota</taxon>
        <taxon>Pucciniomycotina</taxon>
        <taxon>Pucciniomycetes</taxon>
        <taxon>Pucciniales</taxon>
        <taxon>Phakopsoraceae</taxon>
        <taxon>Phakopsora</taxon>
    </lineage>
</organism>
<gene>
    <name evidence="1" type="ORF">PPACK8108_LOCUS19174</name>
</gene>
<name>A0AAV0BBN1_PHAPC</name>
<dbReference type="AlphaFoldDB" id="A0AAV0BBN1"/>
<sequence length="245" mass="28570">MLAQSRVTRAKKMMTPFVLRRKKPQALKDPPNRIEKIVHCEMEDQEGKIYKEIFCKSKRYIVAMEVVWIDLTMDDNDNEVSEKPSCLLGPLKLQEKNPLKEQKRRSRDQQGANHPMLFRKLYNDRLIGKMSKESLKELKFYKQDAGLIIEDIDVMKDFEQHVFASCYKFTQMLSILYDVMKTLGYNYLILTGSTSVDEQQPLVDQFTKDFSLSHTKDYSSLFSNGYCDMPHSCKNFVGSCKCQKG</sequence>
<evidence type="ECO:0000313" key="1">
    <source>
        <dbReference type="EMBL" id="CAH7684752.1"/>
    </source>
</evidence>
<dbReference type="EMBL" id="CALTRL010005687">
    <property type="protein sequence ID" value="CAH7684752.1"/>
    <property type="molecule type" value="Genomic_DNA"/>
</dbReference>
<comment type="caution">
    <text evidence="1">The sequence shown here is derived from an EMBL/GenBank/DDBJ whole genome shotgun (WGS) entry which is preliminary data.</text>
</comment>
<dbReference type="Proteomes" id="UP001153365">
    <property type="component" value="Unassembled WGS sequence"/>
</dbReference>
<dbReference type="InterPro" id="IPR038718">
    <property type="entry name" value="SNF2-like_sf"/>
</dbReference>